<comment type="pathway">
    <text evidence="2">Cofactor biosynthesis; NAD(+) biosynthesis; quinolinate from iminoaspartate: step 1/1.</text>
</comment>
<dbReference type="InterPro" id="IPR003473">
    <property type="entry name" value="NadA"/>
</dbReference>
<comment type="cofactor">
    <cofactor evidence="1">
        <name>[4Fe-4S] cluster</name>
        <dbReference type="ChEBI" id="CHEBI:49883"/>
    </cofactor>
</comment>
<dbReference type="Gene3D" id="3.40.50.10800">
    <property type="entry name" value="NadA-like"/>
    <property type="match status" value="3"/>
</dbReference>
<keyword evidence="7" id="KW-0479">Metal-binding</keyword>
<dbReference type="SUPFAM" id="SSF142754">
    <property type="entry name" value="NadA-like"/>
    <property type="match status" value="1"/>
</dbReference>
<accession>A0A350H972</accession>
<gene>
    <name evidence="11" type="ORF">DCW38_02780</name>
</gene>
<evidence type="ECO:0000256" key="8">
    <source>
        <dbReference type="ARBA" id="ARBA00023004"/>
    </source>
</evidence>
<evidence type="ECO:0000256" key="9">
    <source>
        <dbReference type="ARBA" id="ARBA00023014"/>
    </source>
</evidence>
<name>A0A350H972_UNCW3</name>
<evidence type="ECO:0000256" key="7">
    <source>
        <dbReference type="ARBA" id="ARBA00022723"/>
    </source>
</evidence>
<dbReference type="GO" id="GO:0008987">
    <property type="term" value="F:quinolinate synthetase A activity"/>
    <property type="evidence" value="ECO:0007669"/>
    <property type="project" value="UniProtKB-UniRule"/>
</dbReference>
<keyword evidence="6" id="KW-0808">Transferase</keyword>
<keyword evidence="9" id="KW-0411">Iron-sulfur</keyword>
<reference evidence="11 12" key="1">
    <citation type="journal article" date="2018" name="Nat. Biotechnol.">
        <title>A standardized bacterial taxonomy based on genome phylogeny substantially revises the tree of life.</title>
        <authorList>
            <person name="Parks D.H."/>
            <person name="Chuvochina M."/>
            <person name="Waite D.W."/>
            <person name="Rinke C."/>
            <person name="Skarshewski A."/>
            <person name="Chaumeil P.A."/>
            <person name="Hugenholtz P."/>
        </authorList>
    </citation>
    <scope>NUCLEOTIDE SEQUENCE [LARGE SCALE GENOMIC DNA]</scope>
    <source>
        <strain evidence="11">UBA9956</strain>
    </source>
</reference>
<evidence type="ECO:0000313" key="12">
    <source>
        <dbReference type="Proteomes" id="UP000264062"/>
    </source>
</evidence>
<dbReference type="PANTHER" id="PTHR30573">
    <property type="entry name" value="QUINOLINATE SYNTHETASE A"/>
    <property type="match status" value="1"/>
</dbReference>
<keyword evidence="4" id="KW-0004">4Fe-4S</keyword>
<keyword evidence="5" id="KW-0662">Pyridine nucleotide biosynthesis</keyword>
<evidence type="ECO:0000256" key="3">
    <source>
        <dbReference type="ARBA" id="ARBA00012669"/>
    </source>
</evidence>
<evidence type="ECO:0000256" key="1">
    <source>
        <dbReference type="ARBA" id="ARBA00001966"/>
    </source>
</evidence>
<evidence type="ECO:0000256" key="10">
    <source>
        <dbReference type="NCBIfam" id="TIGR00550"/>
    </source>
</evidence>
<dbReference type="NCBIfam" id="TIGR00550">
    <property type="entry name" value="nadA"/>
    <property type="match status" value="1"/>
</dbReference>
<dbReference type="EC" id="2.5.1.72" evidence="3 10"/>
<dbReference type="GO" id="GO:0046872">
    <property type="term" value="F:metal ion binding"/>
    <property type="evidence" value="ECO:0007669"/>
    <property type="project" value="UniProtKB-KW"/>
</dbReference>
<dbReference type="UniPathway" id="UPA00253">
    <property type="reaction ID" value="UER00327"/>
</dbReference>
<dbReference type="InterPro" id="IPR036094">
    <property type="entry name" value="NadA_sf"/>
</dbReference>
<dbReference type="AlphaFoldDB" id="A0A350H972"/>
<evidence type="ECO:0000313" key="11">
    <source>
        <dbReference type="EMBL" id="HAV92088.1"/>
    </source>
</evidence>
<dbReference type="GO" id="GO:0051539">
    <property type="term" value="F:4 iron, 4 sulfur cluster binding"/>
    <property type="evidence" value="ECO:0007669"/>
    <property type="project" value="UniProtKB-KW"/>
</dbReference>
<keyword evidence="8" id="KW-0408">Iron</keyword>
<evidence type="ECO:0000256" key="2">
    <source>
        <dbReference type="ARBA" id="ARBA00005065"/>
    </source>
</evidence>
<evidence type="ECO:0000256" key="4">
    <source>
        <dbReference type="ARBA" id="ARBA00022485"/>
    </source>
</evidence>
<protein>
    <recommendedName>
        <fullName evidence="3 10">Quinolinate synthase</fullName>
        <ecNumber evidence="3 10">2.5.1.72</ecNumber>
    </recommendedName>
</protein>
<dbReference type="PANTHER" id="PTHR30573:SF0">
    <property type="entry name" value="QUINOLINATE SYNTHASE, CHLOROPLASTIC"/>
    <property type="match status" value="1"/>
</dbReference>
<dbReference type="GO" id="GO:0034628">
    <property type="term" value="P:'de novo' NAD+ biosynthetic process from L-aspartate"/>
    <property type="evidence" value="ECO:0007669"/>
    <property type="project" value="TreeGrafter"/>
</dbReference>
<sequence length="301" mass="33890">MGIQSEIIRLKKKKNITILSHNYQKGEIQDIADFVGDSLELAKMARGIESSKILFAGVRFMAETAKILSPEKRVILPVIEAGCEMADMVDIEALKRMKSKNPKAAVVAYVNTTAEVKALSDICCTSANAVKIVNSLTEDEIIFLPDKNLAAFVQRQTSKKIIPYNGWCYVHDQINENDISRAREKYPNAILFIHPEARERIQLMADYVLSTGGMVKKAGELGDEEFIVGTEEGMIYRLKRLYPEKKFYALRDKPALRCVNMKKTRIEDIKIALKEESPEITLDSSVIESAGRAIERMLKLS</sequence>
<dbReference type="Proteomes" id="UP000264062">
    <property type="component" value="Unassembled WGS sequence"/>
</dbReference>
<comment type="caution">
    <text evidence="11">The sequence shown here is derived from an EMBL/GenBank/DDBJ whole genome shotgun (WGS) entry which is preliminary data.</text>
</comment>
<evidence type="ECO:0000256" key="5">
    <source>
        <dbReference type="ARBA" id="ARBA00022642"/>
    </source>
</evidence>
<evidence type="ECO:0000256" key="6">
    <source>
        <dbReference type="ARBA" id="ARBA00022679"/>
    </source>
</evidence>
<dbReference type="Pfam" id="PF02445">
    <property type="entry name" value="NadA"/>
    <property type="match status" value="1"/>
</dbReference>
<organism evidence="11 12">
    <name type="scientific">candidate division WOR-3 bacterium</name>
    <dbReference type="NCBI Taxonomy" id="2052148"/>
    <lineage>
        <taxon>Bacteria</taxon>
        <taxon>Bacteria division WOR-3</taxon>
    </lineage>
</organism>
<dbReference type="EMBL" id="DMZY01000084">
    <property type="protein sequence ID" value="HAV92088.1"/>
    <property type="molecule type" value="Genomic_DNA"/>
</dbReference>
<proteinExistence type="predicted"/>
<dbReference type="NCBIfam" id="NF006878">
    <property type="entry name" value="PRK09375.1-2"/>
    <property type="match status" value="1"/>
</dbReference>